<dbReference type="Proteomes" id="UP001370348">
    <property type="component" value="Chromosome"/>
</dbReference>
<accession>A0ABZ2M7E3</accession>
<feature type="domain" description="Lcl C-terminal" evidence="2">
    <location>
        <begin position="231"/>
        <end position="342"/>
    </location>
</feature>
<dbReference type="Pfam" id="PF07603">
    <property type="entry name" value="Lcl_C"/>
    <property type="match status" value="2"/>
</dbReference>
<sequence length="342" mass="37176">MRLVFVALVAGSGAIGCRSILGIDDDATLFSTLDGGGDLPPRDGGRPDAGRDPVPDGGSTDASKEHDGALPGDGVDRTEPQWPLPVESPPLSNYDVTEETVLDKTTGLMWQRRMTIEDVWAEASGACAKLALAGYRDWRLATRIEMISLLDYGPNAEYMNPNIFSQRTNISPQWTASKYVVQPTSDARWVVRVLDAVVAHWDEASSEKFPVRCVRGGKTSSSPRFVPSGTTVLDARTGLSWEKGTSEPLDFTSARQRCEALEPAGFRLPNVRELQTLIDETRTEAPTWNGVFDKPAAGTALGVWSSTVRTRTRTGTLVVDFATGGTKLNESADTRMRARCVR</sequence>
<name>A0ABZ2M7E3_9BACT</name>
<dbReference type="InterPro" id="IPR011460">
    <property type="entry name" value="Lcl_C"/>
</dbReference>
<evidence type="ECO:0000313" key="4">
    <source>
        <dbReference type="Proteomes" id="UP001370348"/>
    </source>
</evidence>
<protein>
    <submittedName>
        <fullName evidence="3">DUF1566 domain-containing protein</fullName>
    </submittedName>
</protein>
<proteinExistence type="predicted"/>
<feature type="region of interest" description="Disordered" evidence="1">
    <location>
        <begin position="34"/>
        <end position="90"/>
    </location>
</feature>
<dbReference type="PANTHER" id="PTHR35812:SF1">
    <property type="entry name" value="LIPOPROTEIN"/>
    <property type="match status" value="1"/>
</dbReference>
<evidence type="ECO:0000313" key="3">
    <source>
        <dbReference type="EMBL" id="WXB18434.1"/>
    </source>
</evidence>
<dbReference type="EMBL" id="CP089984">
    <property type="protein sequence ID" value="WXB18434.1"/>
    <property type="molecule type" value="Genomic_DNA"/>
</dbReference>
<feature type="domain" description="Lcl C-terminal" evidence="2">
    <location>
        <begin position="99"/>
        <end position="215"/>
    </location>
</feature>
<feature type="compositionally biased region" description="Basic and acidic residues" evidence="1">
    <location>
        <begin position="40"/>
        <end position="54"/>
    </location>
</feature>
<keyword evidence="4" id="KW-1185">Reference proteome</keyword>
<organism evidence="3 4">
    <name type="scientific">Pendulispora albinea</name>
    <dbReference type="NCBI Taxonomy" id="2741071"/>
    <lineage>
        <taxon>Bacteria</taxon>
        <taxon>Pseudomonadati</taxon>
        <taxon>Myxococcota</taxon>
        <taxon>Myxococcia</taxon>
        <taxon>Myxococcales</taxon>
        <taxon>Sorangiineae</taxon>
        <taxon>Pendulisporaceae</taxon>
        <taxon>Pendulispora</taxon>
    </lineage>
</organism>
<evidence type="ECO:0000256" key="1">
    <source>
        <dbReference type="SAM" id="MobiDB-lite"/>
    </source>
</evidence>
<dbReference type="PANTHER" id="PTHR35812">
    <property type="entry name" value="LIPOPROTEIN"/>
    <property type="match status" value="1"/>
</dbReference>
<evidence type="ECO:0000259" key="2">
    <source>
        <dbReference type="Pfam" id="PF07603"/>
    </source>
</evidence>
<feature type="compositionally biased region" description="Basic and acidic residues" evidence="1">
    <location>
        <begin position="62"/>
        <end position="79"/>
    </location>
</feature>
<dbReference type="RefSeq" id="WP_394828063.1">
    <property type="nucleotide sequence ID" value="NZ_CP089984.1"/>
</dbReference>
<gene>
    <name evidence="3" type="ORF">LZC94_14470</name>
</gene>
<dbReference type="PROSITE" id="PS51257">
    <property type="entry name" value="PROKAR_LIPOPROTEIN"/>
    <property type="match status" value="1"/>
</dbReference>
<reference evidence="3 4" key="1">
    <citation type="submission" date="2021-12" db="EMBL/GenBank/DDBJ databases">
        <title>Discovery of the Pendulisporaceae a myxobacterial family with distinct sporulation behavior and unique specialized metabolism.</title>
        <authorList>
            <person name="Garcia R."/>
            <person name="Popoff A."/>
            <person name="Bader C.D."/>
            <person name="Loehr J."/>
            <person name="Walesch S."/>
            <person name="Walt C."/>
            <person name="Boldt J."/>
            <person name="Bunk B."/>
            <person name="Haeckl F.J.F.P.J."/>
            <person name="Gunesch A.P."/>
            <person name="Birkelbach J."/>
            <person name="Nuebel U."/>
            <person name="Pietschmann T."/>
            <person name="Bach T."/>
            <person name="Mueller R."/>
        </authorList>
    </citation>
    <scope>NUCLEOTIDE SEQUENCE [LARGE SCALE GENOMIC DNA]</scope>
    <source>
        <strain evidence="3 4">MSr11954</strain>
    </source>
</reference>